<dbReference type="FunFam" id="3.30.160.60:FF:001732">
    <property type="entry name" value="Zgc:162936"/>
    <property type="match status" value="1"/>
</dbReference>
<keyword evidence="10" id="KW-0539">Nucleus</keyword>
<sequence length="683" mass="74930">MVQGTTERFNQMAERPGNITGEDEACSPSLSSGVGRNAANCGQMFAFKSEESSSLDEDEDKDDDKGTDGVGWLACLLCGKPNDDLPNPVNQPSGGNDKDAPHLCASCSQRFELIQNSTAGETLTNGHVDDGAPNIRAIVKLEETEEELKVLGQPKLRSASKARAASKAAARSCGAGDAGGRGAPLEALETLECAECNVTFEDAASLERHAMTHMAEHADDNGDREDHEDGAREERFLPFKCEVCTRGFSRKDKLKLHLMIHSGDKPLKCDSCGKAFLRRDHLKNHMRTHTRPPAAPKAAKQKPAAPETGRAAEAEARPPDADADRGQQSQVDRPYGCDVCHKMFSRKDNLASHMRTHTGEKPFACQLCDKHFAERCALKRHMVVHTQEKLYLCGVCGRSFARKGHLSEHIWLHDEVKPFACNVCGKSFARDRKLKSHMMTHSGERPYKCDVCDRAFARRDNLRSHQSLHFGVKAPPRGPRPNRQRQQSRQASDPLDAAASPGQDFVRDVVDMQDDGSASPRLEIVTMQDAAMQRASMKSATMQSATLHGATMQSAAMQNATMQSVAMQNATMQSSAMQSVAMQDIAMQNAAMQSVAMQSAAMHDIAMQSAAMQSALMQGLAVPQQLLEHQLMTPMDVGHVGHGGHGLAMVPVARRWRPRARTACWAWAGWLWCLPRPRFRFAF</sequence>
<keyword evidence="5 11" id="KW-0863">Zinc-finger</keyword>
<dbReference type="FunFam" id="3.30.160.60:FF:000065">
    <property type="entry name" value="B-cell CLL/lymphoma 6, member B"/>
    <property type="match status" value="2"/>
</dbReference>
<feature type="region of interest" description="Disordered" evidence="12">
    <location>
        <begin position="286"/>
        <end position="332"/>
    </location>
</feature>
<feature type="domain" description="C2H2-type" evidence="13">
    <location>
        <begin position="363"/>
        <end position="390"/>
    </location>
</feature>
<dbReference type="GO" id="GO:0005634">
    <property type="term" value="C:nucleus"/>
    <property type="evidence" value="ECO:0007669"/>
    <property type="project" value="UniProtKB-SubCell"/>
</dbReference>
<evidence type="ECO:0000313" key="15">
    <source>
        <dbReference type="RefSeq" id="XP_034230508.1"/>
    </source>
</evidence>
<dbReference type="FunFam" id="3.30.160.60:FF:000925">
    <property type="entry name" value="Zinc finger protein 668"/>
    <property type="match status" value="1"/>
</dbReference>
<keyword evidence="7" id="KW-0805">Transcription regulation</keyword>
<dbReference type="GO" id="GO:0005694">
    <property type="term" value="C:chromosome"/>
    <property type="evidence" value="ECO:0007669"/>
    <property type="project" value="UniProtKB-ARBA"/>
</dbReference>
<evidence type="ECO:0000259" key="13">
    <source>
        <dbReference type="PROSITE" id="PS50157"/>
    </source>
</evidence>
<feature type="domain" description="C2H2-type" evidence="13">
    <location>
        <begin position="419"/>
        <end position="446"/>
    </location>
</feature>
<dbReference type="InParanoid" id="A0A6P8XUA3"/>
<dbReference type="PROSITE" id="PS50157">
    <property type="entry name" value="ZINC_FINGER_C2H2_2"/>
    <property type="match status" value="8"/>
</dbReference>
<dbReference type="GO" id="GO:0000978">
    <property type="term" value="F:RNA polymerase II cis-regulatory region sequence-specific DNA binding"/>
    <property type="evidence" value="ECO:0007669"/>
    <property type="project" value="TreeGrafter"/>
</dbReference>
<dbReference type="Gene3D" id="3.30.160.60">
    <property type="entry name" value="Classic Zinc Finger"/>
    <property type="match status" value="7"/>
</dbReference>
<protein>
    <submittedName>
        <fullName evidence="15">Zinc finger protein 436-like</fullName>
    </submittedName>
</protein>
<dbReference type="OrthoDB" id="6077919at2759"/>
<keyword evidence="6" id="KW-0862">Zinc</keyword>
<evidence type="ECO:0000313" key="14">
    <source>
        <dbReference type="Proteomes" id="UP000515158"/>
    </source>
</evidence>
<evidence type="ECO:0000256" key="7">
    <source>
        <dbReference type="ARBA" id="ARBA00023015"/>
    </source>
</evidence>
<dbReference type="GeneID" id="117639191"/>
<feature type="domain" description="C2H2-type" evidence="13">
    <location>
        <begin position="239"/>
        <end position="266"/>
    </location>
</feature>
<keyword evidence="14" id="KW-1185">Reference proteome</keyword>
<evidence type="ECO:0000256" key="9">
    <source>
        <dbReference type="ARBA" id="ARBA00023163"/>
    </source>
</evidence>
<keyword evidence="3" id="KW-0479">Metal-binding</keyword>
<dbReference type="FunFam" id="3.30.160.60:FF:001498">
    <property type="entry name" value="Zinc finger protein 404"/>
    <property type="match status" value="1"/>
</dbReference>
<organism evidence="15">
    <name type="scientific">Thrips palmi</name>
    <name type="common">Melon thrips</name>
    <dbReference type="NCBI Taxonomy" id="161013"/>
    <lineage>
        <taxon>Eukaryota</taxon>
        <taxon>Metazoa</taxon>
        <taxon>Ecdysozoa</taxon>
        <taxon>Arthropoda</taxon>
        <taxon>Hexapoda</taxon>
        <taxon>Insecta</taxon>
        <taxon>Pterygota</taxon>
        <taxon>Neoptera</taxon>
        <taxon>Paraneoptera</taxon>
        <taxon>Thysanoptera</taxon>
        <taxon>Terebrantia</taxon>
        <taxon>Thripoidea</taxon>
        <taxon>Thripidae</taxon>
        <taxon>Thrips</taxon>
    </lineage>
</organism>
<dbReference type="SMART" id="SM00355">
    <property type="entry name" value="ZnF_C2H2"/>
    <property type="match status" value="8"/>
</dbReference>
<dbReference type="PANTHER" id="PTHR24393:SF34">
    <property type="entry name" value="PR_SET DOMAIN 13"/>
    <property type="match status" value="1"/>
</dbReference>
<comment type="similarity">
    <text evidence="2">Belongs to the krueppel C2H2-type zinc-finger protein family.</text>
</comment>
<evidence type="ECO:0000256" key="4">
    <source>
        <dbReference type="ARBA" id="ARBA00022737"/>
    </source>
</evidence>
<evidence type="ECO:0000256" key="11">
    <source>
        <dbReference type="PROSITE-ProRule" id="PRU00042"/>
    </source>
</evidence>
<dbReference type="GO" id="GO:0008270">
    <property type="term" value="F:zinc ion binding"/>
    <property type="evidence" value="ECO:0007669"/>
    <property type="project" value="UniProtKB-KW"/>
</dbReference>
<evidence type="ECO:0000256" key="5">
    <source>
        <dbReference type="ARBA" id="ARBA00022771"/>
    </source>
</evidence>
<evidence type="ECO:0000256" key="6">
    <source>
        <dbReference type="ARBA" id="ARBA00022833"/>
    </source>
</evidence>
<keyword evidence="4" id="KW-0677">Repeat</keyword>
<feature type="domain" description="C2H2-type" evidence="13">
    <location>
        <begin position="447"/>
        <end position="474"/>
    </location>
</feature>
<evidence type="ECO:0000256" key="8">
    <source>
        <dbReference type="ARBA" id="ARBA00023125"/>
    </source>
</evidence>
<reference evidence="15" key="1">
    <citation type="submission" date="2025-08" db="UniProtKB">
        <authorList>
            <consortium name="RefSeq"/>
        </authorList>
    </citation>
    <scope>IDENTIFICATION</scope>
    <source>
        <tissue evidence="15">Total insect</tissue>
    </source>
</reference>
<dbReference type="Pfam" id="PF00096">
    <property type="entry name" value="zf-C2H2"/>
    <property type="match status" value="7"/>
</dbReference>
<gene>
    <name evidence="15" type="primary">LOC117639191</name>
</gene>
<comment type="subcellular location">
    <subcellularLocation>
        <location evidence="1">Nucleus</location>
    </subcellularLocation>
</comment>
<feature type="compositionally biased region" description="Low complexity" evidence="12">
    <location>
        <begin position="296"/>
        <end position="309"/>
    </location>
</feature>
<keyword evidence="8" id="KW-0238">DNA-binding</keyword>
<evidence type="ECO:0000256" key="2">
    <source>
        <dbReference type="ARBA" id="ARBA00006991"/>
    </source>
</evidence>
<dbReference type="InterPro" id="IPR036236">
    <property type="entry name" value="Znf_C2H2_sf"/>
</dbReference>
<feature type="domain" description="C2H2-type" evidence="13">
    <location>
        <begin position="191"/>
        <end position="218"/>
    </location>
</feature>
<dbReference type="PANTHER" id="PTHR24393">
    <property type="entry name" value="ZINC FINGER PROTEIN"/>
    <property type="match status" value="1"/>
</dbReference>
<proteinExistence type="inferred from homology"/>
<dbReference type="KEGG" id="tpal:117639191"/>
<feature type="compositionally biased region" description="Basic and acidic residues" evidence="12">
    <location>
        <begin position="310"/>
        <end position="325"/>
    </location>
</feature>
<dbReference type="FunFam" id="3.30.160.60:FF:001156">
    <property type="entry name" value="Zinc finger protein 407"/>
    <property type="match status" value="1"/>
</dbReference>
<feature type="domain" description="C2H2-type" evidence="13">
    <location>
        <begin position="335"/>
        <end position="362"/>
    </location>
</feature>
<dbReference type="PROSITE" id="PS00028">
    <property type="entry name" value="ZINC_FINGER_C2H2_1"/>
    <property type="match status" value="8"/>
</dbReference>
<dbReference type="RefSeq" id="XP_034230508.1">
    <property type="nucleotide sequence ID" value="XM_034374617.1"/>
</dbReference>
<name>A0A6P8XUA3_THRPL</name>
<evidence type="ECO:0000256" key="3">
    <source>
        <dbReference type="ARBA" id="ARBA00022723"/>
    </source>
</evidence>
<dbReference type="SUPFAM" id="SSF57667">
    <property type="entry name" value="beta-beta-alpha zinc fingers"/>
    <property type="match status" value="4"/>
</dbReference>
<feature type="region of interest" description="Disordered" evidence="12">
    <location>
        <begin position="466"/>
        <end position="501"/>
    </location>
</feature>
<dbReference type="Gene3D" id="2.160.20.80">
    <property type="entry name" value="E3 ubiquitin-protein ligase SopA"/>
    <property type="match status" value="1"/>
</dbReference>
<evidence type="ECO:0000256" key="1">
    <source>
        <dbReference type="ARBA" id="ARBA00004123"/>
    </source>
</evidence>
<keyword evidence="9" id="KW-0804">Transcription</keyword>
<dbReference type="AlphaFoldDB" id="A0A6P8XUA3"/>
<feature type="region of interest" description="Disordered" evidence="12">
    <location>
        <begin position="1"/>
        <end position="33"/>
    </location>
</feature>
<dbReference type="Proteomes" id="UP000515158">
    <property type="component" value="Unplaced"/>
</dbReference>
<feature type="domain" description="C2H2-type" evidence="13">
    <location>
        <begin position="391"/>
        <end position="418"/>
    </location>
</feature>
<dbReference type="SUPFAM" id="SSF141571">
    <property type="entry name" value="Pentapeptide repeat-like"/>
    <property type="match status" value="1"/>
</dbReference>
<feature type="domain" description="C2H2-type" evidence="13">
    <location>
        <begin position="267"/>
        <end position="294"/>
    </location>
</feature>
<evidence type="ECO:0000256" key="10">
    <source>
        <dbReference type="ARBA" id="ARBA00023242"/>
    </source>
</evidence>
<dbReference type="FunFam" id="3.30.160.60:FF:000624">
    <property type="entry name" value="zinc finger protein 697"/>
    <property type="match status" value="1"/>
</dbReference>
<evidence type="ECO:0000256" key="12">
    <source>
        <dbReference type="SAM" id="MobiDB-lite"/>
    </source>
</evidence>
<dbReference type="GO" id="GO:0001228">
    <property type="term" value="F:DNA-binding transcription activator activity, RNA polymerase II-specific"/>
    <property type="evidence" value="ECO:0007669"/>
    <property type="project" value="TreeGrafter"/>
</dbReference>
<dbReference type="InterPro" id="IPR013087">
    <property type="entry name" value="Znf_C2H2_type"/>
</dbReference>
<accession>A0A6P8XUA3</accession>